<accession>A0AB36RHM8</accession>
<dbReference type="RefSeq" id="WP_095483116.1">
    <property type="nucleotide sequence ID" value="NZ_CP088154.1"/>
</dbReference>
<keyword evidence="2" id="KW-1185">Reference proteome</keyword>
<organism evidence="1 2">
    <name type="scientific">Mesorhizobium mediterraneum</name>
    <dbReference type="NCBI Taxonomy" id="43617"/>
    <lineage>
        <taxon>Bacteria</taxon>
        <taxon>Pseudomonadati</taxon>
        <taxon>Pseudomonadota</taxon>
        <taxon>Alphaproteobacteria</taxon>
        <taxon>Hyphomicrobiales</taxon>
        <taxon>Phyllobacteriaceae</taxon>
        <taxon>Mesorhizobium</taxon>
    </lineage>
</organism>
<sequence>MNQNALLTIAATVGLLAGTGGTWLAMPGVEAQALSKAELTAAISADPSLCPVPQAPIVEAPTEDEALAAFRKAQEASPLVWDRNNVPEISLALGQCDKNSSGPGVSCMTSIKMSPQAQPLDRVVGFAKGASGEWIATIN</sequence>
<reference evidence="2" key="1">
    <citation type="submission" date="2017-08" db="EMBL/GenBank/DDBJ databases">
        <title>Mesorhizobium wenxinae sp. nov., a novel rhizobial species isolated from root nodules of chickpea (Cicer arietinum L.).</title>
        <authorList>
            <person name="Zhang J."/>
        </authorList>
    </citation>
    <scope>NUCLEOTIDE SEQUENCE [LARGE SCALE GENOMIC DNA]</scope>
    <source>
        <strain evidence="2">USDA 3392</strain>
    </source>
</reference>
<gene>
    <name evidence="1" type="ORF">CIT25_03125</name>
</gene>
<proteinExistence type="predicted"/>
<dbReference type="EMBL" id="NPKI01000007">
    <property type="protein sequence ID" value="PAQ03802.1"/>
    <property type="molecule type" value="Genomic_DNA"/>
</dbReference>
<dbReference type="Proteomes" id="UP000216215">
    <property type="component" value="Unassembled WGS sequence"/>
</dbReference>
<protein>
    <recommendedName>
        <fullName evidence="3">Surface antigen domain-containing protein</fullName>
    </recommendedName>
</protein>
<evidence type="ECO:0000313" key="1">
    <source>
        <dbReference type="EMBL" id="PAQ03802.1"/>
    </source>
</evidence>
<dbReference type="AlphaFoldDB" id="A0AB36RHM8"/>
<evidence type="ECO:0008006" key="3">
    <source>
        <dbReference type="Google" id="ProtNLM"/>
    </source>
</evidence>
<comment type="caution">
    <text evidence="1">The sequence shown here is derived from an EMBL/GenBank/DDBJ whole genome shotgun (WGS) entry which is preliminary data.</text>
</comment>
<name>A0AB36RHM8_9HYPH</name>
<evidence type="ECO:0000313" key="2">
    <source>
        <dbReference type="Proteomes" id="UP000216215"/>
    </source>
</evidence>